<protein>
    <submittedName>
        <fullName evidence="2">Uncharacterized protein</fullName>
    </submittedName>
</protein>
<dbReference type="OrthoDB" id="5514772at2"/>
<comment type="caution">
    <text evidence="2">The sequence shown here is derived from an EMBL/GenBank/DDBJ whole genome shotgun (WGS) entry which is preliminary data.</text>
</comment>
<name>A0A2S9YSH7_9BACT</name>
<evidence type="ECO:0000256" key="1">
    <source>
        <dbReference type="SAM" id="MobiDB-lite"/>
    </source>
</evidence>
<evidence type="ECO:0000313" key="2">
    <source>
        <dbReference type="EMBL" id="PRQ08048.1"/>
    </source>
</evidence>
<dbReference type="Proteomes" id="UP000238823">
    <property type="component" value="Unassembled WGS sequence"/>
</dbReference>
<accession>A0A2S9YSH7</accession>
<reference evidence="2 3" key="1">
    <citation type="submission" date="2018-03" db="EMBL/GenBank/DDBJ databases">
        <title>Draft Genome Sequences of the Obligatory Marine Myxobacteria Enhygromyxa salina SWB007.</title>
        <authorList>
            <person name="Poehlein A."/>
            <person name="Moghaddam J.A."/>
            <person name="Harms H."/>
            <person name="Alanjari M."/>
            <person name="Koenig G.M."/>
            <person name="Daniel R."/>
            <person name="Schaeberle T.F."/>
        </authorList>
    </citation>
    <scope>NUCLEOTIDE SEQUENCE [LARGE SCALE GENOMIC DNA]</scope>
    <source>
        <strain evidence="2 3">SWB007</strain>
    </source>
</reference>
<dbReference type="EMBL" id="PVNL01000045">
    <property type="protein sequence ID" value="PRQ08048.1"/>
    <property type="molecule type" value="Genomic_DNA"/>
</dbReference>
<dbReference type="AlphaFoldDB" id="A0A2S9YSH7"/>
<dbReference type="Pfam" id="PF13665">
    <property type="entry name" value="Tox-PAAR-like"/>
    <property type="match status" value="1"/>
</dbReference>
<dbReference type="CDD" id="cd14740">
    <property type="entry name" value="PAAR_4"/>
    <property type="match status" value="1"/>
</dbReference>
<sequence length="652" mass="69745">MALTVFAEQMGFFHKGCGGTGVGPVDVCLSPPPGPVPIPYVNVLFAQDLIKGSKTVRIDGEPTFLEDVSMTSKSIGDEGGTLGGSVVTGVILKNGYFTVWSSTVQIEGLGVARHGDIMGHNSAGGPPPSNLNSGAICQPAQVSAPVPGPVASKRAAEAKVLEATGPGDSEPAKVIPCDFEKISIKCSHTGSGDGKRGFGPFEYTFNGQIKDNLPRPKKGSKTAFVPNIQVIAGEDDRRADKVEIEITGGPGYSCSHSHPHVAVTNRATGEVTKHEGKTKLELPLKCKKIELPAIAYMSPAAVIGYFFFSPKSTNRYIVEVSSCGVLEDQSPGFRKLSRTIDVYSSDKYKLSLEIPAISKRNYANTATKALAPNAKWVDGKDDGWNKKTDWVDDPKAPGGAPVRKPIAGVVGASISLTRNSEDVKATAKLGEIIQAFVNIQNEIQSVMNFIKKFQPQVGWKFGFSIGFFTGSLSFEWAAKEAKNHTVFRWWKFEAALTLVSIELEASFGVDFKVWRFTVTTLLFGKVSGEAKLSASCEATPEKPDWGTQIGVEIKGELGIKAALGADWVAAAGKIELGFPFEASPKIDDKEGLQIDWKLAFNGLEANVTGHIKFAGSFARKWDIMDKRTLGQGTFPSGEKQATGIPSPQGAIK</sequence>
<gene>
    <name evidence="2" type="ORF">ENSA7_22020</name>
</gene>
<evidence type="ECO:0000313" key="3">
    <source>
        <dbReference type="Proteomes" id="UP000238823"/>
    </source>
</evidence>
<proteinExistence type="predicted"/>
<dbReference type="RefSeq" id="WP_106089226.1">
    <property type="nucleotide sequence ID" value="NZ_PVNL01000045.1"/>
</dbReference>
<organism evidence="2 3">
    <name type="scientific">Enhygromyxa salina</name>
    <dbReference type="NCBI Taxonomy" id="215803"/>
    <lineage>
        <taxon>Bacteria</taxon>
        <taxon>Pseudomonadati</taxon>
        <taxon>Myxococcota</taxon>
        <taxon>Polyangia</taxon>
        <taxon>Nannocystales</taxon>
        <taxon>Nannocystaceae</taxon>
        <taxon>Enhygromyxa</taxon>
    </lineage>
</organism>
<feature type="region of interest" description="Disordered" evidence="1">
    <location>
        <begin position="630"/>
        <end position="652"/>
    </location>
</feature>